<feature type="signal peptide" evidence="1">
    <location>
        <begin position="1"/>
        <end position="29"/>
    </location>
</feature>
<accession>A0A1G9FT22</accession>
<reference evidence="4" key="1">
    <citation type="submission" date="2016-10" db="EMBL/GenBank/DDBJ databases">
        <authorList>
            <person name="Varghese N."/>
            <person name="Submissions S."/>
        </authorList>
    </citation>
    <scope>NUCLEOTIDE SEQUENCE [LARGE SCALE GENOMIC DNA]</scope>
    <source>
        <strain evidence="4">DSM 16995</strain>
    </source>
</reference>
<dbReference type="STRING" id="246191.SAMN05660337_1693"/>
<dbReference type="InterPro" id="IPR007055">
    <property type="entry name" value="BON_dom"/>
</dbReference>
<dbReference type="AlphaFoldDB" id="A0A1G9FT22"/>
<name>A0A1G9FT22_9BACT</name>
<evidence type="ECO:0000313" key="4">
    <source>
        <dbReference type="Proteomes" id="UP000199053"/>
    </source>
</evidence>
<feature type="domain" description="BON" evidence="2">
    <location>
        <begin position="130"/>
        <end position="189"/>
    </location>
</feature>
<dbReference type="Pfam" id="PF04972">
    <property type="entry name" value="BON"/>
    <property type="match status" value="1"/>
</dbReference>
<dbReference type="RefSeq" id="WP_092160067.1">
    <property type="nucleotide sequence ID" value="NZ_FNGA01000002.1"/>
</dbReference>
<evidence type="ECO:0000313" key="3">
    <source>
        <dbReference type="EMBL" id="SDK91576.1"/>
    </source>
</evidence>
<evidence type="ECO:0000259" key="2">
    <source>
        <dbReference type="Pfam" id="PF04972"/>
    </source>
</evidence>
<evidence type="ECO:0000256" key="1">
    <source>
        <dbReference type="SAM" id="SignalP"/>
    </source>
</evidence>
<dbReference type="OrthoDB" id="5456508at2"/>
<protein>
    <submittedName>
        <fullName evidence="3">Osmotically-inducible protein OsmY, contains BON domain</fullName>
    </submittedName>
</protein>
<organism evidence="3 4">
    <name type="scientific">Maridesulfovibrio ferrireducens</name>
    <dbReference type="NCBI Taxonomy" id="246191"/>
    <lineage>
        <taxon>Bacteria</taxon>
        <taxon>Pseudomonadati</taxon>
        <taxon>Thermodesulfobacteriota</taxon>
        <taxon>Desulfovibrionia</taxon>
        <taxon>Desulfovibrionales</taxon>
        <taxon>Desulfovibrionaceae</taxon>
        <taxon>Maridesulfovibrio</taxon>
    </lineage>
</organism>
<keyword evidence="1" id="KW-0732">Signal</keyword>
<proteinExistence type="predicted"/>
<sequence length="208" mass="23165">MKKIFFALSFVLFSSSLLSSTILTETAHAGFLPYGRMYKAAKDDRAYTTQARDVRLQLQLHKTMLLEAPSDIINISSYVYLEHGFLVGEVDSENQSKALVSAAGKLAGLNGVSYYLPLKKTKNKPETSSALELKLKSMLEPDYPSSKLTIKVVQDVVVVLGVLTHEEEKKALDSLKNFAGVDKIINFIQAPSTREVKRGRPRPLRNLF</sequence>
<feature type="chain" id="PRO_5011781714" evidence="1">
    <location>
        <begin position="30"/>
        <end position="208"/>
    </location>
</feature>
<dbReference type="Proteomes" id="UP000199053">
    <property type="component" value="Unassembled WGS sequence"/>
</dbReference>
<gene>
    <name evidence="3" type="ORF">SAMN05660337_1693</name>
</gene>
<keyword evidence="4" id="KW-1185">Reference proteome</keyword>
<dbReference type="EMBL" id="FNGA01000002">
    <property type="protein sequence ID" value="SDK91576.1"/>
    <property type="molecule type" value="Genomic_DNA"/>
</dbReference>